<keyword evidence="3" id="KW-1185">Reference proteome</keyword>
<dbReference type="EMBL" id="JAWLKA010000032">
    <property type="protein sequence ID" value="MDV6286053.1"/>
    <property type="molecule type" value="Genomic_DNA"/>
</dbReference>
<dbReference type="Gene3D" id="3.30.70.100">
    <property type="match status" value="1"/>
</dbReference>
<dbReference type="InterPro" id="IPR007138">
    <property type="entry name" value="ABM_dom"/>
</dbReference>
<organism evidence="2 3">
    <name type="scientific">Rhodococcus jostii</name>
    <dbReference type="NCBI Taxonomy" id="132919"/>
    <lineage>
        <taxon>Bacteria</taxon>
        <taxon>Bacillati</taxon>
        <taxon>Actinomycetota</taxon>
        <taxon>Actinomycetes</taxon>
        <taxon>Mycobacteriales</taxon>
        <taxon>Nocardiaceae</taxon>
        <taxon>Rhodococcus</taxon>
    </lineage>
</organism>
<keyword evidence="2" id="KW-0503">Monooxygenase</keyword>
<feature type="domain" description="ABM" evidence="1">
    <location>
        <begin position="1"/>
        <end position="61"/>
    </location>
</feature>
<evidence type="ECO:0000259" key="1">
    <source>
        <dbReference type="Pfam" id="PF03992"/>
    </source>
</evidence>
<accession>A0ABU4CRG6</accession>
<reference evidence="2 3" key="1">
    <citation type="submission" date="2023-10" db="EMBL/GenBank/DDBJ databases">
        <title>Development of a sustainable strategy for remediation of hydrocarbon-contaminated territories based on the waste exchange concept.</title>
        <authorList>
            <person name="Krivoruchko A."/>
        </authorList>
    </citation>
    <scope>NUCLEOTIDE SEQUENCE [LARGE SCALE GENOMIC DNA]</scope>
    <source>
        <strain evidence="2 3">IEGM 60</strain>
    </source>
</reference>
<evidence type="ECO:0000313" key="3">
    <source>
        <dbReference type="Proteomes" id="UP001185737"/>
    </source>
</evidence>
<evidence type="ECO:0000313" key="2">
    <source>
        <dbReference type="EMBL" id="MDV6286053.1"/>
    </source>
</evidence>
<keyword evidence="2" id="KW-0560">Oxidoreductase</keyword>
<comment type="caution">
    <text evidence="2">The sequence shown here is derived from an EMBL/GenBank/DDBJ whole genome shotgun (WGS) entry which is preliminary data.</text>
</comment>
<dbReference type="SUPFAM" id="SSF54909">
    <property type="entry name" value="Dimeric alpha+beta barrel"/>
    <property type="match status" value="1"/>
</dbReference>
<proteinExistence type="predicted"/>
<gene>
    <name evidence="2" type="ORF">R3Q59_36840</name>
</gene>
<dbReference type="InterPro" id="IPR011008">
    <property type="entry name" value="Dimeric_a/b-barrel"/>
</dbReference>
<dbReference type="Pfam" id="PF03992">
    <property type="entry name" value="ABM"/>
    <property type="match status" value="1"/>
</dbReference>
<dbReference type="RefSeq" id="WP_095869824.1">
    <property type="nucleotide sequence ID" value="NZ_JAWLKA010000032.1"/>
</dbReference>
<sequence length="94" mass="10399">MISEHLEIQLRPGAGGDLEAAFDEIRSLLLAAPGCSEATLSRSVDRDETYLLRALWNRVEDHTELFAASAAGTRVRELIQPLCAAVPRVTHYEH</sequence>
<dbReference type="GO" id="GO:0004497">
    <property type="term" value="F:monooxygenase activity"/>
    <property type="evidence" value="ECO:0007669"/>
    <property type="project" value="UniProtKB-KW"/>
</dbReference>
<protein>
    <submittedName>
        <fullName evidence="2">Antibiotic biosynthesis monooxygenase</fullName>
    </submittedName>
</protein>
<dbReference type="Proteomes" id="UP001185737">
    <property type="component" value="Unassembled WGS sequence"/>
</dbReference>
<name>A0ABU4CRG6_RHOJO</name>